<comment type="subunit">
    <text evidence="3">Part of the 30S ribosomal subunit. Forms a bridge to the 50S subunit in the 70S ribosome, contacting the 23S rRNA.</text>
</comment>
<dbReference type="InterPro" id="IPR005290">
    <property type="entry name" value="Ribosomal_uS15_bac-type"/>
</dbReference>
<dbReference type="SUPFAM" id="SSF47060">
    <property type="entry name" value="S15/NS1 RNA-binding domain"/>
    <property type="match status" value="1"/>
</dbReference>
<organism evidence="5 6">
    <name type="scientific">Metamycoplasma faucium</name>
    <dbReference type="NCBI Taxonomy" id="56142"/>
    <lineage>
        <taxon>Bacteria</taxon>
        <taxon>Bacillati</taxon>
        <taxon>Mycoplasmatota</taxon>
        <taxon>Mycoplasmoidales</taxon>
        <taxon>Metamycoplasmataceae</taxon>
        <taxon>Metamycoplasma</taxon>
    </lineage>
</organism>
<dbReference type="PANTHER" id="PTHR23321:SF26">
    <property type="entry name" value="SMALL RIBOSOMAL SUBUNIT PROTEIN US15M"/>
    <property type="match status" value="1"/>
</dbReference>
<evidence type="ECO:0000256" key="1">
    <source>
        <dbReference type="ARBA" id="ARBA00022980"/>
    </source>
</evidence>
<dbReference type="GO" id="GO:0005840">
    <property type="term" value="C:ribosome"/>
    <property type="evidence" value="ECO:0007669"/>
    <property type="project" value="UniProtKB-KW"/>
</dbReference>
<dbReference type="HAMAP" id="MF_01343_B">
    <property type="entry name" value="Ribosomal_uS15_B"/>
    <property type="match status" value="1"/>
</dbReference>
<keyword evidence="1 3" id="KW-0689">Ribosomal protein</keyword>
<dbReference type="SMART" id="SM01387">
    <property type="entry name" value="Ribosomal_S15"/>
    <property type="match status" value="1"/>
</dbReference>
<dbReference type="PANTHER" id="PTHR23321">
    <property type="entry name" value="RIBOSOMAL PROTEIN S15, BACTERIAL AND ORGANELLAR"/>
    <property type="match status" value="1"/>
</dbReference>
<keyword evidence="3" id="KW-0699">rRNA-binding</keyword>
<evidence type="ECO:0000313" key="6">
    <source>
        <dbReference type="Proteomes" id="UP001622612"/>
    </source>
</evidence>
<evidence type="ECO:0000313" key="5">
    <source>
        <dbReference type="EMBL" id="WYM97060.1"/>
    </source>
</evidence>
<keyword evidence="2 3" id="KW-0687">Ribonucleoprotein</keyword>
<dbReference type="InterPro" id="IPR009068">
    <property type="entry name" value="uS15_NS1_RNA-bd_sf"/>
</dbReference>
<gene>
    <name evidence="3 5" type="primary">rpsO</name>
    <name evidence="5" type="ORF">LQ356_02465</name>
</gene>
<dbReference type="RefSeq" id="WP_405311283.1">
    <property type="nucleotide sequence ID" value="NZ_CP088155.1"/>
</dbReference>
<sequence>MVTKQKKLELVKKYGKNAKDTGALPVQIAILTEDIENLKLHFQKNKKDIHSMRGFMSKVNHRKALLSHLKDVDYELYIKTIKDLNIRK</sequence>
<dbReference type="Proteomes" id="UP001622612">
    <property type="component" value="Chromosome"/>
</dbReference>
<dbReference type="Pfam" id="PF00312">
    <property type="entry name" value="Ribosomal_S15"/>
    <property type="match status" value="1"/>
</dbReference>
<dbReference type="NCBIfam" id="TIGR00952">
    <property type="entry name" value="S15_bact"/>
    <property type="match status" value="1"/>
</dbReference>
<reference evidence="5" key="1">
    <citation type="submission" date="2021-11" db="EMBL/GenBank/DDBJ databases">
        <title>The first genome sequence of unculturable Mycoplasma faucium obtained by de novo assembly of metagenomic reads.</title>
        <authorList>
            <person name="Sabat A.J."/>
            <person name="Bathoorn E."/>
            <person name="Akkerboom V."/>
            <person name="Friedrich A.W."/>
        </authorList>
    </citation>
    <scope>NUCLEOTIDE SEQUENCE [LARGE SCALE GENOMIC DNA]</scope>
    <source>
        <strain evidence="5">UMCG-MFM1</strain>
    </source>
</reference>
<proteinExistence type="inferred from homology"/>
<dbReference type="InterPro" id="IPR000589">
    <property type="entry name" value="Ribosomal_uS15"/>
</dbReference>
<dbReference type="EMBL" id="CP088155">
    <property type="protein sequence ID" value="WYM97060.1"/>
    <property type="molecule type" value="Genomic_DNA"/>
</dbReference>
<keyword evidence="6" id="KW-1185">Reference proteome</keyword>
<evidence type="ECO:0000256" key="3">
    <source>
        <dbReference type="HAMAP-Rule" id="MF_01343"/>
    </source>
</evidence>
<accession>A0ABZ2TL27</accession>
<protein>
    <recommendedName>
        <fullName evidence="3">Small ribosomal subunit protein uS15</fullName>
    </recommendedName>
</protein>
<comment type="function">
    <text evidence="3">One of the primary rRNA binding proteins, it binds directly to 16S rRNA where it helps nucleate assembly of the platform of the 30S subunit by binding and bridging several RNA helices of the 16S rRNA.</text>
</comment>
<comment type="similarity">
    <text evidence="3 4">Belongs to the universal ribosomal protein uS15 family.</text>
</comment>
<comment type="function">
    <text evidence="3">Forms an intersubunit bridge (bridge B4) with the 23S rRNA of the 50S subunit in the ribosome.</text>
</comment>
<dbReference type="Gene3D" id="1.10.287.10">
    <property type="entry name" value="S15/NS1, RNA-binding"/>
    <property type="match status" value="1"/>
</dbReference>
<dbReference type="CDD" id="cd00353">
    <property type="entry name" value="Ribosomal_S15p_S13e"/>
    <property type="match status" value="1"/>
</dbReference>
<dbReference type="Gene3D" id="6.10.250.3130">
    <property type="match status" value="1"/>
</dbReference>
<evidence type="ECO:0000256" key="2">
    <source>
        <dbReference type="ARBA" id="ARBA00023274"/>
    </source>
</evidence>
<keyword evidence="3" id="KW-0694">RNA-binding</keyword>
<name>A0ABZ2TL27_9BACT</name>
<evidence type="ECO:0000256" key="4">
    <source>
        <dbReference type="RuleBase" id="RU003919"/>
    </source>
</evidence>